<proteinExistence type="predicted"/>
<comment type="caution">
    <text evidence="2">The sequence shown here is derived from an EMBL/GenBank/DDBJ whole genome shotgun (WGS) entry which is preliminary data.</text>
</comment>
<evidence type="ECO:0000313" key="2">
    <source>
        <dbReference type="EMBL" id="GIG31075.1"/>
    </source>
</evidence>
<dbReference type="EMBL" id="BONN01000001">
    <property type="protein sequence ID" value="GIG31075.1"/>
    <property type="molecule type" value="Genomic_DNA"/>
</dbReference>
<name>A0ABQ4D5R8_9CELL</name>
<dbReference type="Pfam" id="PF18143">
    <property type="entry name" value="HAD_SAK_2"/>
    <property type="match status" value="1"/>
</dbReference>
<sequence length="203" mass="22381">MTVLYLDVDGVLLPFGAPSAPARPAAPRGNPLTSRLDVGLACAVSALPVELVWATTWGQDANDLLAPLLGWSALPVLDPAEPSAEDTWFRLHWKTRSILRHAAGRDLVWVDDEIADADEEWVHAHHPGRALLVRVAPRVGLRRDDVEALDAWLRDAADAEQGAPPGLILSAGAGRRRRGRRWRAGRSRRRPPRARSPARRRPR</sequence>
<evidence type="ECO:0000256" key="1">
    <source>
        <dbReference type="SAM" id="MobiDB-lite"/>
    </source>
</evidence>
<accession>A0ABQ4D5R8</accession>
<reference evidence="2 3" key="1">
    <citation type="submission" date="2021-01" db="EMBL/GenBank/DDBJ databases">
        <title>Whole genome shotgun sequence of Cellulomonas oligotrophica NBRC 109435.</title>
        <authorList>
            <person name="Komaki H."/>
            <person name="Tamura T."/>
        </authorList>
    </citation>
    <scope>NUCLEOTIDE SEQUENCE [LARGE SCALE GENOMIC DNA]</scope>
    <source>
        <strain evidence="2 3">NBRC 109435</strain>
    </source>
</reference>
<dbReference type="Proteomes" id="UP000618382">
    <property type="component" value="Unassembled WGS sequence"/>
</dbReference>
<organism evidence="2 3">
    <name type="scientific">Cellulomonas oligotrophica</name>
    <dbReference type="NCBI Taxonomy" id="931536"/>
    <lineage>
        <taxon>Bacteria</taxon>
        <taxon>Bacillati</taxon>
        <taxon>Actinomycetota</taxon>
        <taxon>Actinomycetes</taxon>
        <taxon>Micrococcales</taxon>
        <taxon>Cellulomonadaceae</taxon>
        <taxon>Cellulomonas</taxon>
    </lineage>
</organism>
<dbReference type="RefSeq" id="WP_203793376.1">
    <property type="nucleotide sequence ID" value="NZ_BAABFI010000002.1"/>
</dbReference>
<keyword evidence="3" id="KW-1185">Reference proteome</keyword>
<evidence type="ECO:0000313" key="3">
    <source>
        <dbReference type="Proteomes" id="UP000618382"/>
    </source>
</evidence>
<feature type="region of interest" description="Disordered" evidence="1">
    <location>
        <begin position="163"/>
        <end position="203"/>
    </location>
</feature>
<evidence type="ECO:0008006" key="4">
    <source>
        <dbReference type="Google" id="ProtNLM"/>
    </source>
</evidence>
<gene>
    <name evidence="2" type="ORF">Col01nite_02340</name>
</gene>
<feature type="compositionally biased region" description="Basic residues" evidence="1">
    <location>
        <begin position="174"/>
        <end position="203"/>
    </location>
</feature>
<protein>
    <recommendedName>
        <fullName evidence="4">Secreted protein</fullName>
    </recommendedName>
</protein>